<accession>A0A444Z7K5</accession>
<evidence type="ECO:0008006" key="4">
    <source>
        <dbReference type="Google" id="ProtNLM"/>
    </source>
</evidence>
<protein>
    <recommendedName>
        <fullName evidence="4">Aminotransferase-like plant mobile domain-containing protein</fullName>
    </recommendedName>
</protein>
<dbReference type="Proteomes" id="UP000289738">
    <property type="component" value="Chromosome B05"/>
</dbReference>
<evidence type="ECO:0000256" key="1">
    <source>
        <dbReference type="SAM" id="SignalP"/>
    </source>
</evidence>
<reference evidence="2 3" key="1">
    <citation type="submission" date="2019-01" db="EMBL/GenBank/DDBJ databases">
        <title>Sequencing of cultivated peanut Arachis hypogaea provides insights into genome evolution and oil improvement.</title>
        <authorList>
            <person name="Chen X."/>
        </authorList>
    </citation>
    <scope>NUCLEOTIDE SEQUENCE [LARGE SCALE GENOMIC DNA]</scope>
    <source>
        <strain evidence="3">cv. Fuhuasheng</strain>
        <tissue evidence="2">Leaves</tissue>
    </source>
</reference>
<keyword evidence="1" id="KW-0732">Signal</keyword>
<keyword evidence="3" id="KW-1185">Reference proteome</keyword>
<dbReference type="EMBL" id="SDMP01000015">
    <property type="protein sequence ID" value="RYR10149.1"/>
    <property type="molecule type" value="Genomic_DNA"/>
</dbReference>
<comment type="caution">
    <text evidence="2">The sequence shown here is derived from an EMBL/GenBank/DDBJ whole genome shotgun (WGS) entry which is preliminary data.</text>
</comment>
<name>A0A444Z7K5_ARAHY</name>
<feature type="signal peptide" evidence="1">
    <location>
        <begin position="1"/>
        <end position="24"/>
    </location>
</feature>
<proteinExistence type="predicted"/>
<evidence type="ECO:0000313" key="2">
    <source>
        <dbReference type="EMBL" id="RYR10149.1"/>
    </source>
</evidence>
<organism evidence="2 3">
    <name type="scientific">Arachis hypogaea</name>
    <name type="common">Peanut</name>
    <dbReference type="NCBI Taxonomy" id="3818"/>
    <lineage>
        <taxon>Eukaryota</taxon>
        <taxon>Viridiplantae</taxon>
        <taxon>Streptophyta</taxon>
        <taxon>Embryophyta</taxon>
        <taxon>Tracheophyta</taxon>
        <taxon>Spermatophyta</taxon>
        <taxon>Magnoliopsida</taxon>
        <taxon>eudicotyledons</taxon>
        <taxon>Gunneridae</taxon>
        <taxon>Pentapetalae</taxon>
        <taxon>rosids</taxon>
        <taxon>fabids</taxon>
        <taxon>Fabales</taxon>
        <taxon>Fabaceae</taxon>
        <taxon>Papilionoideae</taxon>
        <taxon>50 kb inversion clade</taxon>
        <taxon>dalbergioids sensu lato</taxon>
        <taxon>Dalbergieae</taxon>
        <taxon>Pterocarpus clade</taxon>
        <taxon>Arachis</taxon>
    </lineage>
</organism>
<feature type="chain" id="PRO_5019129242" description="Aminotransferase-like plant mobile domain-containing protein" evidence="1">
    <location>
        <begin position="25"/>
        <end position="87"/>
    </location>
</feature>
<evidence type="ECO:0000313" key="3">
    <source>
        <dbReference type="Proteomes" id="UP000289738"/>
    </source>
</evidence>
<sequence>MWCTIWSYVLIGRLLVEWLQELFGELPPPNKVKQMTVQCTWFHERFRMLPADASDDTIRIYARAYIMCYPPSRLVIRVRTGSTISNQ</sequence>
<dbReference type="AlphaFoldDB" id="A0A444Z7K5"/>
<gene>
    <name evidence="2" type="ORF">Ahy_B05g078618</name>
</gene>